<feature type="compositionally biased region" description="Polar residues" evidence="1">
    <location>
        <begin position="125"/>
        <end position="135"/>
    </location>
</feature>
<gene>
    <name evidence="2" type="ORF">Ahy_B01g054051</name>
</gene>
<sequence length="174" mass="19242">MLEDYVRGMATSLFGSTRTSRRHCMSIERLMRGSRITISQTELTGPLFCPVLIITCVTQEFYTQRLEAATQQSQHIRDENNNSVASEVDPNIVWHETTSDPYKNRIYELGSFFADNLRTSTLRPSFASATNSPMEQQMPVYQDQMRASGSDAADGSGTSGGASAPPPSLSPQHD</sequence>
<evidence type="ECO:0000313" key="2">
    <source>
        <dbReference type="EMBL" id="RYR29620.1"/>
    </source>
</evidence>
<dbReference type="AlphaFoldDB" id="A0A445AT73"/>
<reference evidence="2 3" key="1">
    <citation type="submission" date="2019-01" db="EMBL/GenBank/DDBJ databases">
        <title>Sequencing of cultivated peanut Arachis hypogaea provides insights into genome evolution and oil improvement.</title>
        <authorList>
            <person name="Chen X."/>
        </authorList>
    </citation>
    <scope>NUCLEOTIDE SEQUENCE [LARGE SCALE GENOMIC DNA]</scope>
    <source>
        <strain evidence="3">cv. Fuhuasheng</strain>
        <tissue evidence="2">Leaves</tissue>
    </source>
</reference>
<feature type="compositionally biased region" description="Low complexity" evidence="1">
    <location>
        <begin position="147"/>
        <end position="156"/>
    </location>
</feature>
<comment type="caution">
    <text evidence="2">The sequence shown here is derived from an EMBL/GenBank/DDBJ whole genome shotgun (WGS) entry which is preliminary data.</text>
</comment>
<dbReference type="EMBL" id="SDMP01000011">
    <property type="protein sequence ID" value="RYR29620.1"/>
    <property type="molecule type" value="Genomic_DNA"/>
</dbReference>
<feature type="compositionally biased region" description="Pro residues" evidence="1">
    <location>
        <begin position="164"/>
        <end position="174"/>
    </location>
</feature>
<protein>
    <submittedName>
        <fullName evidence="2">Uncharacterized protein</fullName>
    </submittedName>
</protein>
<organism evidence="2 3">
    <name type="scientific">Arachis hypogaea</name>
    <name type="common">Peanut</name>
    <dbReference type="NCBI Taxonomy" id="3818"/>
    <lineage>
        <taxon>Eukaryota</taxon>
        <taxon>Viridiplantae</taxon>
        <taxon>Streptophyta</taxon>
        <taxon>Embryophyta</taxon>
        <taxon>Tracheophyta</taxon>
        <taxon>Spermatophyta</taxon>
        <taxon>Magnoliopsida</taxon>
        <taxon>eudicotyledons</taxon>
        <taxon>Gunneridae</taxon>
        <taxon>Pentapetalae</taxon>
        <taxon>rosids</taxon>
        <taxon>fabids</taxon>
        <taxon>Fabales</taxon>
        <taxon>Fabaceae</taxon>
        <taxon>Papilionoideae</taxon>
        <taxon>50 kb inversion clade</taxon>
        <taxon>dalbergioids sensu lato</taxon>
        <taxon>Dalbergieae</taxon>
        <taxon>Pterocarpus clade</taxon>
        <taxon>Arachis</taxon>
    </lineage>
</organism>
<feature type="region of interest" description="Disordered" evidence="1">
    <location>
        <begin position="125"/>
        <end position="174"/>
    </location>
</feature>
<name>A0A445AT73_ARAHY</name>
<evidence type="ECO:0000313" key="3">
    <source>
        <dbReference type="Proteomes" id="UP000289738"/>
    </source>
</evidence>
<evidence type="ECO:0000256" key="1">
    <source>
        <dbReference type="SAM" id="MobiDB-lite"/>
    </source>
</evidence>
<proteinExistence type="predicted"/>
<dbReference type="Proteomes" id="UP000289738">
    <property type="component" value="Chromosome B01"/>
</dbReference>
<keyword evidence="3" id="KW-1185">Reference proteome</keyword>
<accession>A0A445AT73</accession>